<evidence type="ECO:0000313" key="2">
    <source>
        <dbReference type="EMBL" id="VEU82460.1"/>
    </source>
</evidence>
<dbReference type="EMBL" id="LR215050">
    <property type="protein sequence ID" value="VEU82460.1"/>
    <property type="molecule type" value="Genomic_DNA"/>
</dbReference>
<evidence type="ECO:0000313" key="3">
    <source>
        <dbReference type="Proteomes" id="UP000290909"/>
    </source>
</evidence>
<dbReference type="KEGG" id="ahk:NCTC10172_00471"/>
<dbReference type="InterPro" id="IPR012337">
    <property type="entry name" value="RNaseH-like_sf"/>
</dbReference>
<evidence type="ECO:0000259" key="1">
    <source>
        <dbReference type="PROSITE" id="PS50994"/>
    </source>
</evidence>
<dbReference type="AlphaFoldDB" id="A0A449BJ53"/>
<protein>
    <submittedName>
        <fullName evidence="2">Integrase core domain</fullName>
    </submittedName>
</protein>
<feature type="domain" description="Integrase catalytic" evidence="1">
    <location>
        <begin position="23"/>
        <end position="136"/>
    </location>
</feature>
<dbReference type="InterPro" id="IPR050900">
    <property type="entry name" value="Transposase_IS3/IS150/IS904"/>
</dbReference>
<dbReference type="GO" id="GO:0015074">
    <property type="term" value="P:DNA integration"/>
    <property type="evidence" value="ECO:0007669"/>
    <property type="project" value="InterPro"/>
</dbReference>
<dbReference type="GO" id="GO:0003676">
    <property type="term" value="F:nucleic acid binding"/>
    <property type="evidence" value="ECO:0007669"/>
    <property type="project" value="InterPro"/>
</dbReference>
<dbReference type="InterPro" id="IPR001584">
    <property type="entry name" value="Integrase_cat-core"/>
</dbReference>
<name>A0A449BJ53_9MOLU</name>
<keyword evidence="3" id="KW-1185">Reference proteome</keyword>
<gene>
    <name evidence="2" type="ORF">NCTC10172_00471</name>
</gene>
<dbReference type="PANTHER" id="PTHR46889">
    <property type="entry name" value="TRANSPOSASE INSF FOR INSERTION SEQUENCE IS3B-RELATED"/>
    <property type="match status" value="1"/>
</dbReference>
<dbReference type="InterPro" id="IPR036397">
    <property type="entry name" value="RNaseH_sf"/>
</dbReference>
<organism evidence="2 3">
    <name type="scientific">Acholeplasma hippikon</name>
    <dbReference type="NCBI Taxonomy" id="264636"/>
    <lineage>
        <taxon>Bacteria</taxon>
        <taxon>Bacillati</taxon>
        <taxon>Mycoplasmatota</taxon>
        <taxon>Mollicutes</taxon>
        <taxon>Acholeplasmatales</taxon>
        <taxon>Acholeplasmataceae</taxon>
        <taxon>Acholeplasma</taxon>
    </lineage>
</organism>
<sequence length="136" mass="16113">MKELHIVCKVRKKRYRYISQISNKITPNLLKRDFKKDETNIAWVTDVSEFRFNRKRLYLSVIQDLYNGEVKGYQISRSQNQDLILKTLKKSINPNEDLSKLLIHSDQGILYQSPKYRNYLKKSSFTQSMSAKGNAY</sequence>
<proteinExistence type="predicted"/>
<dbReference type="Gene3D" id="3.30.420.10">
    <property type="entry name" value="Ribonuclease H-like superfamily/Ribonuclease H"/>
    <property type="match status" value="1"/>
</dbReference>
<dbReference type="PANTHER" id="PTHR46889:SF7">
    <property type="entry name" value="TRANSPOSASE FOR INSERTION SEQUENCE ELEMENT IS904"/>
    <property type="match status" value="1"/>
</dbReference>
<dbReference type="Proteomes" id="UP000290909">
    <property type="component" value="Chromosome"/>
</dbReference>
<accession>A0A449BJ53</accession>
<dbReference type="SUPFAM" id="SSF53098">
    <property type="entry name" value="Ribonuclease H-like"/>
    <property type="match status" value="1"/>
</dbReference>
<dbReference type="Pfam" id="PF00665">
    <property type="entry name" value="rve"/>
    <property type="match status" value="1"/>
</dbReference>
<dbReference type="PROSITE" id="PS50994">
    <property type="entry name" value="INTEGRASE"/>
    <property type="match status" value="1"/>
</dbReference>
<reference evidence="2 3" key="1">
    <citation type="submission" date="2019-01" db="EMBL/GenBank/DDBJ databases">
        <authorList>
            <consortium name="Pathogen Informatics"/>
        </authorList>
    </citation>
    <scope>NUCLEOTIDE SEQUENCE [LARGE SCALE GENOMIC DNA]</scope>
    <source>
        <strain evidence="2 3">NCTC10172</strain>
    </source>
</reference>